<evidence type="ECO:0000256" key="1">
    <source>
        <dbReference type="ARBA" id="ARBA00004167"/>
    </source>
</evidence>
<proteinExistence type="predicted"/>
<dbReference type="RefSeq" id="WP_054342402.1">
    <property type="nucleotide sequence ID" value="NZ_FTOE01000002.1"/>
</dbReference>
<gene>
    <name evidence="7" type="ORF">SAMN05421760_102306</name>
</gene>
<dbReference type="InterPro" id="IPR006260">
    <property type="entry name" value="TonB/TolA_C"/>
</dbReference>
<feature type="region of interest" description="Disordered" evidence="5">
    <location>
        <begin position="63"/>
        <end position="106"/>
    </location>
</feature>
<dbReference type="Pfam" id="PF13103">
    <property type="entry name" value="TonB_2"/>
    <property type="match status" value="1"/>
</dbReference>
<evidence type="ECO:0000313" key="8">
    <source>
        <dbReference type="Proteomes" id="UP000185999"/>
    </source>
</evidence>
<dbReference type="Gene3D" id="3.30.1150.10">
    <property type="match status" value="1"/>
</dbReference>
<dbReference type="GO" id="GO:0051301">
    <property type="term" value="P:cell division"/>
    <property type="evidence" value="ECO:0007669"/>
    <property type="project" value="UniProtKB-KW"/>
</dbReference>
<dbReference type="GO" id="GO:0016020">
    <property type="term" value="C:membrane"/>
    <property type="evidence" value="ECO:0007669"/>
    <property type="project" value="UniProtKB-SubCell"/>
</dbReference>
<dbReference type="OrthoDB" id="9779830at2"/>
<name>A0A1N7KBC4_9GAMM</name>
<dbReference type="InterPro" id="IPR014161">
    <property type="entry name" value="Tol-Pal_TolA"/>
</dbReference>
<evidence type="ECO:0000256" key="6">
    <source>
        <dbReference type="SAM" id="Phobius"/>
    </source>
</evidence>
<keyword evidence="8" id="KW-1185">Reference proteome</keyword>
<comment type="subcellular location">
    <subcellularLocation>
        <location evidence="1">Membrane</location>
        <topology evidence="1">Single-pass membrane protein</topology>
    </subcellularLocation>
</comment>
<evidence type="ECO:0000256" key="5">
    <source>
        <dbReference type="SAM" id="MobiDB-lite"/>
    </source>
</evidence>
<evidence type="ECO:0000313" key="7">
    <source>
        <dbReference type="EMBL" id="SIS58810.1"/>
    </source>
</evidence>
<accession>A0A1N7KBC4</accession>
<evidence type="ECO:0000256" key="4">
    <source>
        <dbReference type="ARBA" id="ARBA00023136"/>
    </source>
</evidence>
<evidence type="ECO:0000256" key="2">
    <source>
        <dbReference type="ARBA" id="ARBA00022692"/>
    </source>
</evidence>
<sequence>MGIASYIIPVLCALILHGGLLLLLIPHWFHQEDPYRKPPQFIQAQMIDYKTLSNQESLQKQFKDEQLKKAEKEKKRVENEQQRKLEETKKALAEQQDIDKQKAAQQKQETEIKQKVAEEQKRQEADVQKLIKAKEQKVIENARKIAAEKEEDKKKEDAKKKLEADKKRKAEESRKEDARKKAVAADKKRKEDDAKRKESERKAAEEKKRLQEDARLKAENIANQKAAAAERADKMRSEISGYIQALIEKNWRYPSNTRNGMSAKVLIRLFPSGEVDSVEILRSSGDAAFDKSTEQAVLRIGRFTRVSEVDPQFFERELRRVIIEFRPEGLRW</sequence>
<dbReference type="AlphaFoldDB" id="A0A1N7KBC4"/>
<keyword evidence="4 6" id="KW-0472">Membrane</keyword>
<dbReference type="SUPFAM" id="SSF74653">
    <property type="entry name" value="TolA/TonB C-terminal domain"/>
    <property type="match status" value="1"/>
</dbReference>
<dbReference type="STRING" id="619304.SAMN05421760_102306"/>
<keyword evidence="7" id="KW-0132">Cell division</keyword>
<evidence type="ECO:0000256" key="3">
    <source>
        <dbReference type="ARBA" id="ARBA00022989"/>
    </source>
</evidence>
<keyword evidence="7" id="KW-0131">Cell cycle</keyword>
<dbReference type="EMBL" id="FTOE01000002">
    <property type="protein sequence ID" value="SIS58810.1"/>
    <property type="molecule type" value="Genomic_DNA"/>
</dbReference>
<protein>
    <submittedName>
        <fullName evidence="7">Cell division and transport-associated protein TolA</fullName>
    </submittedName>
</protein>
<dbReference type="NCBIfam" id="TIGR01352">
    <property type="entry name" value="tonB_Cterm"/>
    <property type="match status" value="1"/>
</dbReference>
<dbReference type="Proteomes" id="UP000185999">
    <property type="component" value="Unassembled WGS sequence"/>
</dbReference>
<reference evidence="8" key="1">
    <citation type="submission" date="2017-01" db="EMBL/GenBank/DDBJ databases">
        <authorList>
            <person name="Varghese N."/>
            <person name="Submissions S."/>
        </authorList>
    </citation>
    <scope>NUCLEOTIDE SEQUENCE [LARGE SCALE GENOMIC DNA]</scope>
    <source>
        <strain evidence="8">DSM 22306</strain>
    </source>
</reference>
<dbReference type="NCBIfam" id="TIGR02794">
    <property type="entry name" value="tolA_full"/>
    <property type="match status" value="1"/>
</dbReference>
<keyword evidence="2 6" id="KW-0812">Transmembrane</keyword>
<feature type="transmembrane region" description="Helical" evidence="6">
    <location>
        <begin position="6"/>
        <end position="29"/>
    </location>
</feature>
<organism evidence="7 8">
    <name type="scientific">Neptunomonas antarctica</name>
    <dbReference type="NCBI Taxonomy" id="619304"/>
    <lineage>
        <taxon>Bacteria</taxon>
        <taxon>Pseudomonadati</taxon>
        <taxon>Pseudomonadota</taxon>
        <taxon>Gammaproteobacteria</taxon>
        <taxon>Oceanospirillales</taxon>
        <taxon>Oceanospirillaceae</taxon>
        <taxon>Neptunomonas</taxon>
    </lineage>
</organism>
<dbReference type="GO" id="GO:0043213">
    <property type="term" value="P:bacteriocin transport"/>
    <property type="evidence" value="ECO:0007669"/>
    <property type="project" value="InterPro"/>
</dbReference>
<keyword evidence="3 6" id="KW-1133">Transmembrane helix</keyword>
<dbReference type="GO" id="GO:0019534">
    <property type="term" value="F:toxin transmembrane transporter activity"/>
    <property type="evidence" value="ECO:0007669"/>
    <property type="project" value="InterPro"/>
</dbReference>
<feature type="region of interest" description="Disordered" evidence="5">
    <location>
        <begin position="149"/>
        <end position="211"/>
    </location>
</feature>